<evidence type="ECO:0000256" key="1">
    <source>
        <dbReference type="ARBA" id="ARBA00005125"/>
    </source>
</evidence>
<dbReference type="EMBL" id="CCSB01000002">
    <property type="protein sequence ID" value="CDZ78065.1"/>
    <property type="molecule type" value="Genomic_DNA"/>
</dbReference>
<name>A0A078KUE0_9GAMM</name>
<accession>A0A078KUE0</accession>
<protein>
    <submittedName>
        <fullName evidence="4">UDP-glucose 4-epimerase</fullName>
    </submittedName>
</protein>
<dbReference type="SUPFAM" id="SSF51735">
    <property type="entry name" value="NAD(P)-binding Rossmann-fold domains"/>
    <property type="match status" value="1"/>
</dbReference>
<keyword evidence="5" id="KW-1185">Reference proteome</keyword>
<evidence type="ECO:0000313" key="5">
    <source>
        <dbReference type="Proteomes" id="UP000044071"/>
    </source>
</evidence>
<dbReference type="Gene3D" id="3.90.25.10">
    <property type="entry name" value="UDP-galactose 4-epimerase, domain 1"/>
    <property type="match status" value="1"/>
</dbReference>
<dbReference type="InterPro" id="IPR001509">
    <property type="entry name" value="Epimerase_deHydtase"/>
</dbReference>
<evidence type="ECO:0000313" key="4">
    <source>
        <dbReference type="EMBL" id="CDZ78065.1"/>
    </source>
</evidence>
<dbReference type="Gene3D" id="3.40.50.720">
    <property type="entry name" value="NAD(P)-binding Rossmann-like Domain"/>
    <property type="match status" value="1"/>
</dbReference>
<organism evidence="4 5">
    <name type="scientific">Legionella massiliensis</name>
    <dbReference type="NCBI Taxonomy" id="1034943"/>
    <lineage>
        <taxon>Bacteria</taxon>
        <taxon>Pseudomonadati</taxon>
        <taxon>Pseudomonadota</taxon>
        <taxon>Gammaproteobacteria</taxon>
        <taxon>Legionellales</taxon>
        <taxon>Legionellaceae</taxon>
        <taxon>Legionella</taxon>
    </lineage>
</organism>
<sequence length="309" mass="34025">MRHVLVTGGNGFIGSYLVERLLSQGIEVLVIDKSIHKPTPCDIRKAKLIEGDVLSHSLLHECLEQVDTCFHLAALSSVPICARDWIFSHENNVQAFNGLLEEFRHLSHPVKLIYASSAAVYGDSEALPLSESEHVIPNSVYGADKLSNEIYAEAVSRTFGIHSIGLRLFNVYGEGQIESNSYSGVITKFKNALRESLPIKILGDGKQTRDFIYVRDVVEAFILAANANVDGAKIYNICSGHSVSILELAQLMMQLSHRKVPITYENARIGDLYHSAGNGLLAQQELEFSARTPIELGLASLLQKDDLAH</sequence>
<dbReference type="eggNOG" id="COG0451">
    <property type="taxonomic scope" value="Bacteria"/>
</dbReference>
<gene>
    <name evidence="4" type="primary">galE_2</name>
    <name evidence="4" type="ORF">BN59_02362</name>
</gene>
<dbReference type="PANTHER" id="PTHR43000">
    <property type="entry name" value="DTDP-D-GLUCOSE 4,6-DEHYDRATASE-RELATED"/>
    <property type="match status" value="1"/>
</dbReference>
<dbReference type="RefSeq" id="WP_043874495.1">
    <property type="nucleotide sequence ID" value="NZ_CCVW01000002.1"/>
</dbReference>
<evidence type="ECO:0000256" key="2">
    <source>
        <dbReference type="ARBA" id="ARBA00007637"/>
    </source>
</evidence>
<dbReference type="OrthoDB" id="9803010at2"/>
<feature type="domain" description="NAD-dependent epimerase/dehydratase" evidence="3">
    <location>
        <begin position="4"/>
        <end position="238"/>
    </location>
</feature>
<dbReference type="Proteomes" id="UP000044071">
    <property type="component" value="Unassembled WGS sequence"/>
</dbReference>
<dbReference type="Pfam" id="PF01370">
    <property type="entry name" value="Epimerase"/>
    <property type="match status" value="1"/>
</dbReference>
<reference evidence="4 5" key="1">
    <citation type="submission" date="2014-06" db="EMBL/GenBank/DDBJ databases">
        <authorList>
            <person name="Urmite Genomes Urmite Genomes"/>
        </authorList>
    </citation>
    <scope>NUCLEOTIDE SEQUENCE [LARGE SCALE GENOMIC DNA]</scope>
</reference>
<proteinExistence type="inferred from homology"/>
<dbReference type="STRING" id="1034943.BN59_02362"/>
<comment type="similarity">
    <text evidence="2">Belongs to the NAD(P)-dependent epimerase/dehydratase family.</text>
</comment>
<evidence type="ECO:0000259" key="3">
    <source>
        <dbReference type="Pfam" id="PF01370"/>
    </source>
</evidence>
<comment type="pathway">
    <text evidence="1">Bacterial outer membrane biogenesis; LPS O-antigen biosynthesis.</text>
</comment>
<dbReference type="AlphaFoldDB" id="A0A078KUE0"/>
<dbReference type="InterPro" id="IPR036291">
    <property type="entry name" value="NAD(P)-bd_dom_sf"/>
</dbReference>